<evidence type="ECO:0000256" key="9">
    <source>
        <dbReference type="ARBA" id="ARBA00023228"/>
    </source>
</evidence>
<dbReference type="STRING" id="1344416.A0A139ADX1"/>
<feature type="transmembrane region" description="Helical" evidence="14">
    <location>
        <begin position="88"/>
        <end position="118"/>
    </location>
</feature>
<comment type="subcellular location">
    <subcellularLocation>
        <location evidence="1">Lysosome membrane</location>
        <topology evidence="1">Multi-pass membrane protein</topology>
    </subcellularLocation>
</comment>
<evidence type="ECO:0000256" key="14">
    <source>
        <dbReference type="SAM" id="Phobius"/>
    </source>
</evidence>
<feature type="compositionally biased region" description="Acidic residues" evidence="13">
    <location>
        <begin position="562"/>
        <end position="580"/>
    </location>
</feature>
<dbReference type="InterPro" id="IPR006876">
    <property type="entry name" value="LMBR1-like_membr_prot"/>
</dbReference>
<evidence type="ECO:0000256" key="8">
    <source>
        <dbReference type="ARBA" id="ARBA00023136"/>
    </source>
</evidence>
<sequence>MEQDVVAFAYSAIAVIFLSCLLFSTTFTSFFQHRLDKEALATVVTILTLTTSLTAALIVPVDVYVVGQTMDMGSGLRNEWATQEAVQGVVYALTVIYYVLFFLLAILVFIVVPFSYFYFEEYDDDQTMSKRLLASFKYMSFFVITLFILIAIGLIARARERPDLDWWRRMASVEGAERALLFVLTFLTIAGLFAYVTYTAHGLSHLPLLLLLPPPSTSLLHAHLLSLSSDLAILRERVRVVRAKYAPGDDMRKRDRLLVEEMESRARRIERRKEEVENQVEAKSLGGWIGFLSGVATVAKSLLALFSLALSFTYVASVLSTSIDRFSHSKCGSACGFELPAGEGAWRGPIERLMEETGKISPTLPSILFALLVLHILLCTFSSLARLGLRLLCVRLYPLRPGATAAQVMLVAGVVLTVATLAMGTGWKWAAGEWSDWGGQRWCNITALPNPSNDSYLFILDQDIVTRPFPSVSNWSLLSACRENADCVVPCSFDAPDGVCTRSAFGRILERAGSDGGVMGGIVMGAQFLLSSLFMLSVIIILARRFAGHSPRLFSLSTSSDSDSDDDEEDDRYPADDTDEERPLMASSPPAARYDGACVPASTDRLHGGVVRGRPPSPSVRMFQGRTGSRGAVGGSGRLGRSRQNSRDSLSVVSVDGSTTSTTARQLGARRSDTAGSVGAWFGWRE</sequence>
<feature type="transmembrane region" description="Helical" evidence="14">
    <location>
        <begin position="518"/>
        <end position="543"/>
    </location>
</feature>
<keyword evidence="9" id="KW-0458">Lysosome</keyword>
<name>A0A139ADX1_GONPJ</name>
<dbReference type="OMA" id="TAERSCW"/>
<evidence type="ECO:0000256" key="13">
    <source>
        <dbReference type="SAM" id="MobiDB-lite"/>
    </source>
</evidence>
<evidence type="ECO:0000256" key="6">
    <source>
        <dbReference type="ARBA" id="ARBA00022692"/>
    </source>
</evidence>
<evidence type="ECO:0000256" key="3">
    <source>
        <dbReference type="ARBA" id="ARBA00017088"/>
    </source>
</evidence>
<feature type="transmembrane region" description="Helical" evidence="14">
    <location>
        <begin position="7"/>
        <end position="27"/>
    </location>
</feature>
<keyword evidence="4" id="KW-0813">Transport</keyword>
<evidence type="ECO:0000313" key="15">
    <source>
        <dbReference type="EMBL" id="KXS14967.1"/>
    </source>
</evidence>
<feature type="region of interest" description="Disordered" evidence="13">
    <location>
        <begin position="556"/>
        <end position="672"/>
    </location>
</feature>
<feature type="transmembrane region" description="Helical" evidence="14">
    <location>
        <begin position="367"/>
        <end position="387"/>
    </location>
</feature>
<dbReference type="PANTHER" id="PTHR16130">
    <property type="entry name" value="LYSOSOMAL COBALAMIN TRANSPORTER-RELATED"/>
    <property type="match status" value="1"/>
</dbReference>
<evidence type="ECO:0000313" key="16">
    <source>
        <dbReference type="Proteomes" id="UP000070544"/>
    </source>
</evidence>
<gene>
    <name evidence="15" type="ORF">M427DRAFT_135419</name>
</gene>
<evidence type="ECO:0000256" key="2">
    <source>
        <dbReference type="ARBA" id="ARBA00009901"/>
    </source>
</evidence>
<comment type="similarity">
    <text evidence="2">Belongs to the LIMR family. LMBRD1 subfamily.</text>
</comment>
<protein>
    <recommendedName>
        <fullName evidence="3">Probable lysosomal cobalamin transporter</fullName>
    </recommendedName>
</protein>
<keyword evidence="7 14" id="KW-1133">Transmembrane helix</keyword>
<keyword evidence="10" id="KW-0170">Cobalt</keyword>
<comment type="function">
    <text evidence="11">Probable lysosomal cobalamin transporter. Required to export cobalamin from lysosomes allowing its conversion to cofactors.</text>
</comment>
<accession>A0A139ADX1</accession>
<dbReference type="GO" id="GO:0031419">
    <property type="term" value="F:cobalamin binding"/>
    <property type="evidence" value="ECO:0007669"/>
    <property type="project" value="UniProtKB-KW"/>
</dbReference>
<keyword evidence="12" id="KW-0175">Coiled coil</keyword>
<dbReference type="Pfam" id="PF04791">
    <property type="entry name" value="LMBR1"/>
    <property type="match status" value="1"/>
</dbReference>
<dbReference type="InterPro" id="IPR050854">
    <property type="entry name" value="LMBD1_LysCbl_Transport"/>
</dbReference>
<organism evidence="15 16">
    <name type="scientific">Gonapodya prolifera (strain JEL478)</name>
    <name type="common">Monoblepharis prolifera</name>
    <dbReference type="NCBI Taxonomy" id="1344416"/>
    <lineage>
        <taxon>Eukaryota</taxon>
        <taxon>Fungi</taxon>
        <taxon>Fungi incertae sedis</taxon>
        <taxon>Chytridiomycota</taxon>
        <taxon>Chytridiomycota incertae sedis</taxon>
        <taxon>Monoblepharidomycetes</taxon>
        <taxon>Monoblepharidales</taxon>
        <taxon>Gonapodyaceae</taxon>
        <taxon>Gonapodya</taxon>
    </lineage>
</organism>
<dbReference type="GO" id="GO:0072665">
    <property type="term" value="P:protein localization to vacuole"/>
    <property type="evidence" value="ECO:0007669"/>
    <property type="project" value="TreeGrafter"/>
</dbReference>
<dbReference type="EMBL" id="KQ965765">
    <property type="protein sequence ID" value="KXS14967.1"/>
    <property type="molecule type" value="Genomic_DNA"/>
</dbReference>
<evidence type="ECO:0000256" key="10">
    <source>
        <dbReference type="ARBA" id="ARBA00023285"/>
    </source>
</evidence>
<feature type="transmembrane region" description="Helical" evidence="14">
    <location>
        <begin position="179"/>
        <end position="198"/>
    </location>
</feature>
<feature type="transmembrane region" description="Helical" evidence="14">
    <location>
        <begin position="138"/>
        <end position="158"/>
    </location>
</feature>
<feature type="compositionally biased region" description="Low complexity" evidence="13">
    <location>
        <begin position="647"/>
        <end position="663"/>
    </location>
</feature>
<feature type="coiled-coil region" evidence="12">
    <location>
        <begin position="252"/>
        <end position="286"/>
    </location>
</feature>
<feature type="transmembrane region" description="Helical" evidence="14">
    <location>
        <begin position="39"/>
        <end position="67"/>
    </location>
</feature>
<evidence type="ECO:0000256" key="7">
    <source>
        <dbReference type="ARBA" id="ARBA00022989"/>
    </source>
</evidence>
<evidence type="ECO:0000256" key="4">
    <source>
        <dbReference type="ARBA" id="ARBA00022448"/>
    </source>
</evidence>
<keyword evidence="8 14" id="KW-0472">Membrane</keyword>
<dbReference type="PANTHER" id="PTHR16130:SF2">
    <property type="entry name" value="LYSOSOMAL COBALAMIN TRANSPORT ESCORT PROTEIN LMBD1"/>
    <property type="match status" value="1"/>
</dbReference>
<feature type="transmembrane region" description="Helical" evidence="14">
    <location>
        <begin position="408"/>
        <end position="427"/>
    </location>
</feature>
<keyword evidence="16" id="KW-1185">Reference proteome</keyword>
<evidence type="ECO:0000256" key="5">
    <source>
        <dbReference type="ARBA" id="ARBA00022628"/>
    </source>
</evidence>
<reference evidence="15 16" key="1">
    <citation type="journal article" date="2015" name="Genome Biol. Evol.">
        <title>Phylogenomic analyses indicate that early fungi evolved digesting cell walls of algal ancestors of land plants.</title>
        <authorList>
            <person name="Chang Y."/>
            <person name="Wang S."/>
            <person name="Sekimoto S."/>
            <person name="Aerts A.L."/>
            <person name="Choi C."/>
            <person name="Clum A."/>
            <person name="LaButti K.M."/>
            <person name="Lindquist E.A."/>
            <person name="Yee Ngan C."/>
            <person name="Ohm R.A."/>
            <person name="Salamov A.A."/>
            <person name="Grigoriev I.V."/>
            <person name="Spatafora J.W."/>
            <person name="Berbee M.L."/>
        </authorList>
    </citation>
    <scope>NUCLEOTIDE SEQUENCE [LARGE SCALE GENOMIC DNA]</scope>
    <source>
        <strain evidence="15 16">JEL478</strain>
    </source>
</reference>
<keyword evidence="6 14" id="KW-0812">Transmembrane</keyword>
<dbReference type="GO" id="GO:0005774">
    <property type="term" value="C:vacuolar membrane"/>
    <property type="evidence" value="ECO:0007669"/>
    <property type="project" value="TreeGrafter"/>
</dbReference>
<dbReference type="Proteomes" id="UP000070544">
    <property type="component" value="Unassembled WGS sequence"/>
</dbReference>
<dbReference type="AlphaFoldDB" id="A0A139ADX1"/>
<evidence type="ECO:0000256" key="12">
    <source>
        <dbReference type="SAM" id="Coils"/>
    </source>
</evidence>
<proteinExistence type="inferred from homology"/>
<feature type="transmembrane region" description="Helical" evidence="14">
    <location>
        <begin position="302"/>
        <end position="323"/>
    </location>
</feature>
<evidence type="ECO:0000256" key="11">
    <source>
        <dbReference type="ARBA" id="ARBA00025515"/>
    </source>
</evidence>
<evidence type="ECO:0000256" key="1">
    <source>
        <dbReference type="ARBA" id="ARBA00004155"/>
    </source>
</evidence>
<dbReference type="OrthoDB" id="73273at2759"/>
<keyword evidence="5" id="KW-0846">Cobalamin</keyword>